<gene>
    <name evidence="1" type="ORF">LR48_Vigan01g123000</name>
</gene>
<dbReference type="Gramene" id="KOM31675">
    <property type="protein sequence ID" value="KOM31675"/>
    <property type="gene ID" value="LR48_Vigan01g123000"/>
</dbReference>
<dbReference type="EMBL" id="CM003371">
    <property type="protein sequence ID" value="KOM31675.1"/>
    <property type="molecule type" value="Genomic_DNA"/>
</dbReference>
<dbReference type="AlphaFoldDB" id="A0A0L9TM91"/>
<protein>
    <submittedName>
        <fullName evidence="1">Uncharacterized protein</fullName>
    </submittedName>
</protein>
<organism evidence="1 2">
    <name type="scientific">Phaseolus angularis</name>
    <name type="common">Azuki bean</name>
    <name type="synonym">Vigna angularis</name>
    <dbReference type="NCBI Taxonomy" id="3914"/>
    <lineage>
        <taxon>Eukaryota</taxon>
        <taxon>Viridiplantae</taxon>
        <taxon>Streptophyta</taxon>
        <taxon>Embryophyta</taxon>
        <taxon>Tracheophyta</taxon>
        <taxon>Spermatophyta</taxon>
        <taxon>Magnoliopsida</taxon>
        <taxon>eudicotyledons</taxon>
        <taxon>Gunneridae</taxon>
        <taxon>Pentapetalae</taxon>
        <taxon>rosids</taxon>
        <taxon>fabids</taxon>
        <taxon>Fabales</taxon>
        <taxon>Fabaceae</taxon>
        <taxon>Papilionoideae</taxon>
        <taxon>50 kb inversion clade</taxon>
        <taxon>NPAAA clade</taxon>
        <taxon>indigoferoid/millettioid clade</taxon>
        <taxon>Phaseoleae</taxon>
        <taxon>Vigna</taxon>
    </lineage>
</organism>
<proteinExistence type="predicted"/>
<dbReference type="Proteomes" id="UP000053144">
    <property type="component" value="Chromosome 1"/>
</dbReference>
<reference evidence="2" key="1">
    <citation type="journal article" date="2015" name="Proc. Natl. Acad. Sci. U.S.A.">
        <title>Genome sequencing of adzuki bean (Vigna angularis) provides insight into high starch and low fat accumulation and domestication.</title>
        <authorList>
            <person name="Yang K."/>
            <person name="Tian Z."/>
            <person name="Chen C."/>
            <person name="Luo L."/>
            <person name="Zhao B."/>
            <person name="Wang Z."/>
            <person name="Yu L."/>
            <person name="Li Y."/>
            <person name="Sun Y."/>
            <person name="Li W."/>
            <person name="Chen Y."/>
            <person name="Li Y."/>
            <person name="Zhang Y."/>
            <person name="Ai D."/>
            <person name="Zhao J."/>
            <person name="Shang C."/>
            <person name="Ma Y."/>
            <person name="Wu B."/>
            <person name="Wang M."/>
            <person name="Gao L."/>
            <person name="Sun D."/>
            <person name="Zhang P."/>
            <person name="Guo F."/>
            <person name="Wang W."/>
            <person name="Li Y."/>
            <person name="Wang J."/>
            <person name="Varshney R.K."/>
            <person name="Wang J."/>
            <person name="Ling H.Q."/>
            <person name="Wan P."/>
        </authorList>
    </citation>
    <scope>NUCLEOTIDE SEQUENCE</scope>
    <source>
        <strain evidence="2">cv. Jingnong 6</strain>
    </source>
</reference>
<evidence type="ECO:0000313" key="1">
    <source>
        <dbReference type="EMBL" id="KOM31675.1"/>
    </source>
</evidence>
<accession>A0A0L9TM91</accession>
<sequence length="64" mass="7213">MCNCASCGSRKQTLSEWEKHTGCRAKRWKHSVKVKSTMLPLEKWDSKNSGGDLFSANCEHSAKI</sequence>
<evidence type="ECO:0000313" key="2">
    <source>
        <dbReference type="Proteomes" id="UP000053144"/>
    </source>
</evidence>
<name>A0A0L9TM91_PHAAN</name>
<dbReference type="STRING" id="3914.A0A0L9TM91"/>